<keyword evidence="5 7" id="KW-1133">Transmembrane helix</keyword>
<dbReference type="PANTHER" id="PTHR19317:SF0">
    <property type="entry name" value="PRENYLATED RAB ACCEPTOR PROTEIN 1"/>
    <property type="match status" value="1"/>
</dbReference>
<keyword evidence="7" id="KW-0813">Transport</keyword>
<protein>
    <recommendedName>
        <fullName evidence="7">PRA1 family protein</fullName>
    </recommendedName>
</protein>
<evidence type="ECO:0000256" key="5">
    <source>
        <dbReference type="ARBA" id="ARBA00022989"/>
    </source>
</evidence>
<dbReference type="KEGG" id="cvr:CHLNCDRAFT_145270"/>
<evidence type="ECO:0000256" key="3">
    <source>
        <dbReference type="ARBA" id="ARBA00006483"/>
    </source>
</evidence>
<dbReference type="GO" id="GO:0016020">
    <property type="term" value="C:membrane"/>
    <property type="evidence" value="ECO:0007669"/>
    <property type="project" value="UniProtKB-SubCell"/>
</dbReference>
<evidence type="ECO:0000256" key="4">
    <source>
        <dbReference type="ARBA" id="ARBA00022692"/>
    </source>
</evidence>
<dbReference type="PANTHER" id="PTHR19317">
    <property type="entry name" value="PRENYLATED RAB ACCEPTOR 1-RELATED"/>
    <property type="match status" value="1"/>
</dbReference>
<feature type="transmembrane region" description="Helical" evidence="7">
    <location>
        <begin position="142"/>
        <end position="164"/>
    </location>
</feature>
<dbReference type="AlphaFoldDB" id="E1ZE26"/>
<evidence type="ECO:0000313" key="8">
    <source>
        <dbReference type="EMBL" id="EFN55958.1"/>
    </source>
</evidence>
<keyword evidence="4 7" id="KW-0812">Transmembrane</keyword>
<dbReference type="GO" id="GO:0005794">
    <property type="term" value="C:Golgi apparatus"/>
    <property type="evidence" value="ECO:0007669"/>
    <property type="project" value="TreeGrafter"/>
</dbReference>
<reference evidence="8 9" key="1">
    <citation type="journal article" date="2010" name="Plant Cell">
        <title>The Chlorella variabilis NC64A genome reveals adaptation to photosymbiosis, coevolution with viruses, and cryptic sex.</title>
        <authorList>
            <person name="Blanc G."/>
            <person name="Duncan G."/>
            <person name="Agarkova I."/>
            <person name="Borodovsky M."/>
            <person name="Gurnon J."/>
            <person name="Kuo A."/>
            <person name="Lindquist E."/>
            <person name="Lucas S."/>
            <person name="Pangilinan J."/>
            <person name="Polle J."/>
            <person name="Salamov A."/>
            <person name="Terry A."/>
            <person name="Yamada T."/>
            <person name="Dunigan D.D."/>
            <person name="Grigoriev I.V."/>
            <person name="Claverie J.M."/>
            <person name="Van Etten J.L."/>
        </authorList>
    </citation>
    <scope>NUCLEOTIDE SEQUENCE [LARGE SCALE GENOMIC DNA]</scope>
    <source>
        <strain evidence="8 9">NC64A</strain>
    </source>
</reference>
<evidence type="ECO:0000256" key="2">
    <source>
        <dbReference type="ARBA" id="ARBA00004141"/>
    </source>
</evidence>
<dbReference type="InParanoid" id="E1ZE26"/>
<proteinExistence type="inferred from homology"/>
<dbReference type="Pfam" id="PF03208">
    <property type="entry name" value="PRA1"/>
    <property type="match status" value="1"/>
</dbReference>
<accession>E1ZE26</accession>
<dbReference type="OrthoDB" id="63113at2759"/>
<dbReference type="FunCoup" id="E1ZE26">
    <property type="interactions" value="1422"/>
</dbReference>
<evidence type="ECO:0000256" key="1">
    <source>
        <dbReference type="ARBA" id="ARBA00002501"/>
    </source>
</evidence>
<dbReference type="EMBL" id="GL433843">
    <property type="protein sequence ID" value="EFN55958.1"/>
    <property type="molecule type" value="Genomic_DNA"/>
</dbReference>
<comment type="function">
    <text evidence="1 7">May be involved in both secretory and endocytic intracellular trafficking in the endosomal/prevacuolar compartments.</text>
</comment>
<feature type="transmembrane region" description="Helical" evidence="7">
    <location>
        <begin position="80"/>
        <end position="99"/>
    </location>
</feature>
<feature type="transmembrane region" description="Helical" evidence="7">
    <location>
        <begin position="105"/>
        <end position="121"/>
    </location>
</feature>
<dbReference type="GO" id="GO:0016192">
    <property type="term" value="P:vesicle-mediated transport"/>
    <property type="evidence" value="ECO:0007669"/>
    <property type="project" value="UniProtKB-ARBA"/>
</dbReference>
<comment type="similarity">
    <text evidence="3 7">Belongs to the PRA1 family.</text>
</comment>
<dbReference type="GO" id="GO:0005783">
    <property type="term" value="C:endoplasmic reticulum"/>
    <property type="evidence" value="ECO:0007669"/>
    <property type="project" value="UniProtKB-ARBA"/>
</dbReference>
<keyword evidence="6 7" id="KW-0472">Membrane</keyword>
<dbReference type="RefSeq" id="XP_005848060.1">
    <property type="nucleotide sequence ID" value="XM_005847998.1"/>
</dbReference>
<dbReference type="STRING" id="554065.E1ZE26"/>
<dbReference type="Proteomes" id="UP000008141">
    <property type="component" value="Unassembled WGS sequence"/>
</dbReference>
<dbReference type="eggNOG" id="KOG3142">
    <property type="taxonomic scope" value="Eukaryota"/>
</dbReference>
<name>E1ZE26_CHLVA</name>
<dbReference type="GeneID" id="17355482"/>
<evidence type="ECO:0000256" key="7">
    <source>
        <dbReference type="RuleBase" id="RU363107"/>
    </source>
</evidence>
<gene>
    <name evidence="8" type="ORF">CHLNCDRAFT_145270</name>
</gene>
<keyword evidence="9" id="KW-1185">Reference proteome</keyword>
<dbReference type="InterPro" id="IPR004895">
    <property type="entry name" value="Prenylated_rab_accept_PRA1"/>
</dbReference>
<dbReference type="OMA" id="WECPSEM"/>
<organism evidence="9">
    <name type="scientific">Chlorella variabilis</name>
    <name type="common">Green alga</name>
    <dbReference type="NCBI Taxonomy" id="554065"/>
    <lineage>
        <taxon>Eukaryota</taxon>
        <taxon>Viridiplantae</taxon>
        <taxon>Chlorophyta</taxon>
        <taxon>core chlorophytes</taxon>
        <taxon>Trebouxiophyceae</taxon>
        <taxon>Chlorellales</taxon>
        <taxon>Chlorellaceae</taxon>
        <taxon>Chlorella clade</taxon>
        <taxon>Chlorella</taxon>
    </lineage>
</organism>
<evidence type="ECO:0000313" key="9">
    <source>
        <dbReference type="Proteomes" id="UP000008141"/>
    </source>
</evidence>
<comment type="subcellular location">
    <subcellularLocation>
        <location evidence="2 7">Membrane</location>
        <topology evidence="2 7">Multi-pass membrane protein</topology>
    </subcellularLocation>
</comment>
<evidence type="ECO:0000256" key="6">
    <source>
        <dbReference type="ARBA" id="ARBA00023136"/>
    </source>
</evidence>
<sequence>MVLRWECPSEMAESAQAAQASEELVASRAGVVLGYVAKLKENAAASFREAKPWSEVLDRTAFAKPSGMAEATGRMRKNVAYFKVNYGIVGLGTTALVMFLNPWSLIVLAFLALVWAYSYIVRSTPFVIGGRELSDREKFMSLSGFSLVVIFFLTSVGSTLFYALGLSMLLISAHAAFHVPDDLFLDEVPEQSSGGFLSLLTGGSKPAAAVVASVV</sequence>